<dbReference type="Proteomes" id="UP000820818">
    <property type="component" value="Linkage Group LG3"/>
</dbReference>
<feature type="compositionally biased region" description="Polar residues" evidence="6">
    <location>
        <begin position="138"/>
        <end position="147"/>
    </location>
</feature>
<dbReference type="AlphaFoldDB" id="A0AAD5KYD3"/>
<dbReference type="SMART" id="SM00225">
    <property type="entry name" value="BTB"/>
    <property type="match status" value="1"/>
</dbReference>
<keyword evidence="2" id="KW-0221">Differentiation</keyword>
<dbReference type="GO" id="GO:0005634">
    <property type="term" value="C:nucleus"/>
    <property type="evidence" value="ECO:0007669"/>
    <property type="project" value="TreeGrafter"/>
</dbReference>
<dbReference type="SUPFAM" id="SSF54695">
    <property type="entry name" value="POZ domain"/>
    <property type="match status" value="1"/>
</dbReference>
<dbReference type="GO" id="GO:0007464">
    <property type="term" value="P:R3/R4 cell fate commitment"/>
    <property type="evidence" value="ECO:0007669"/>
    <property type="project" value="UniProtKB-ARBA"/>
</dbReference>
<evidence type="ECO:0000256" key="1">
    <source>
        <dbReference type="ARBA" id="ARBA00022473"/>
    </source>
</evidence>
<dbReference type="PANTHER" id="PTHR23110">
    <property type="entry name" value="BTB DOMAIN TRANSCRIPTION FACTOR"/>
    <property type="match status" value="1"/>
</dbReference>
<evidence type="ECO:0000256" key="6">
    <source>
        <dbReference type="SAM" id="MobiDB-lite"/>
    </source>
</evidence>
<evidence type="ECO:0000256" key="3">
    <source>
        <dbReference type="ARBA" id="ARBA00022902"/>
    </source>
</evidence>
<evidence type="ECO:0000259" key="7">
    <source>
        <dbReference type="PROSITE" id="PS50097"/>
    </source>
</evidence>
<sequence length="308" mass="33934">MLEKESMCDMTLAADHQFVRVQRLVLCACSNYFEEMLSKQADKQAFIFLKDVSFPDLRALVDYMYKGEVNVAQEQLASFLQTAEALDIKEGDQSKSKSNQNVRPSAAAKRTLNVSIPTSSVVSTSSISQRNDKDASHPPTQNQSTSRPKPPPAKKAHILPSESPTNPPNTDPDVHFVVVETKLESEMYSEHMEDQLEDNGAEWASRALDCCDDDWCTSDPGMISIVPNSTREITFSSPAAETKVVDNIAGPSGAQSKTNNSSSTTASREECRLLNLPGNKVALISNRFKPPIAEDEIQFTILIEAPDY</sequence>
<evidence type="ECO:0000256" key="2">
    <source>
        <dbReference type="ARBA" id="ARBA00022782"/>
    </source>
</evidence>
<dbReference type="Pfam" id="PF00651">
    <property type="entry name" value="BTB"/>
    <property type="match status" value="1"/>
</dbReference>
<name>A0AAD5KYD3_9CRUS</name>
<gene>
    <name evidence="8" type="ORF">GHT06_012430</name>
</gene>
<dbReference type="CDD" id="cd18315">
    <property type="entry name" value="BTB_POZ_BAB-like"/>
    <property type="match status" value="1"/>
</dbReference>
<feature type="compositionally biased region" description="Low complexity" evidence="6">
    <location>
        <begin position="114"/>
        <end position="128"/>
    </location>
</feature>
<dbReference type="GO" id="GO:0045467">
    <property type="term" value="P:R7 cell development"/>
    <property type="evidence" value="ECO:0007669"/>
    <property type="project" value="UniProtKB-ARBA"/>
</dbReference>
<dbReference type="GO" id="GO:0006357">
    <property type="term" value="P:regulation of transcription by RNA polymerase II"/>
    <property type="evidence" value="ECO:0007669"/>
    <property type="project" value="TreeGrafter"/>
</dbReference>
<dbReference type="GO" id="GO:0007526">
    <property type="term" value="P:larval somatic muscle development"/>
    <property type="evidence" value="ECO:0007669"/>
    <property type="project" value="UniProtKB-ARBA"/>
</dbReference>
<comment type="caution">
    <text evidence="8">The sequence shown here is derived from an EMBL/GenBank/DDBJ whole genome shotgun (WGS) entry which is preliminary data.</text>
</comment>
<evidence type="ECO:0000256" key="4">
    <source>
        <dbReference type="ARBA" id="ARBA00023242"/>
    </source>
</evidence>
<dbReference type="InterPro" id="IPR011333">
    <property type="entry name" value="SKP1/BTB/POZ_sf"/>
</dbReference>
<keyword evidence="9" id="KW-1185">Reference proteome</keyword>
<dbReference type="GO" id="GO:0045476">
    <property type="term" value="P:nurse cell apoptotic process"/>
    <property type="evidence" value="ECO:0007669"/>
    <property type="project" value="UniProtKB-ARBA"/>
</dbReference>
<dbReference type="GO" id="GO:0035167">
    <property type="term" value="P:larval lymph gland hemopoiesis"/>
    <property type="evidence" value="ECO:0007669"/>
    <property type="project" value="UniProtKB-ARBA"/>
</dbReference>
<feature type="region of interest" description="Disordered" evidence="6">
    <location>
        <begin position="90"/>
        <end position="173"/>
    </location>
</feature>
<dbReference type="InterPro" id="IPR051095">
    <property type="entry name" value="Dros_DevTransReg"/>
</dbReference>
<reference evidence="8 9" key="1">
    <citation type="submission" date="2022-05" db="EMBL/GenBank/DDBJ databases">
        <title>A multi-omics perspective on studying reproductive biology in Daphnia sinensis.</title>
        <authorList>
            <person name="Jia J."/>
        </authorList>
    </citation>
    <scope>NUCLEOTIDE SEQUENCE [LARGE SCALE GENOMIC DNA]</scope>
    <source>
        <strain evidence="8 9">WSL</strain>
    </source>
</reference>
<comment type="function">
    <text evidence="5">Putative transcription factor required for axon growth and guidance in the central and peripheral nervous systems. Repels CNS axons away from the midline by promoting the expression of the midline repellent sli and its receptor robo.</text>
</comment>
<proteinExistence type="predicted"/>
<protein>
    <recommendedName>
        <fullName evidence="7">BTB domain-containing protein</fullName>
    </recommendedName>
</protein>
<dbReference type="InterPro" id="IPR000210">
    <property type="entry name" value="BTB/POZ_dom"/>
</dbReference>
<feature type="domain" description="BTB" evidence="7">
    <location>
        <begin position="8"/>
        <end position="73"/>
    </location>
</feature>
<evidence type="ECO:0000256" key="5">
    <source>
        <dbReference type="ARBA" id="ARBA00037382"/>
    </source>
</evidence>
<dbReference type="GO" id="GO:0008406">
    <property type="term" value="P:gonad development"/>
    <property type="evidence" value="ECO:0007669"/>
    <property type="project" value="UniProtKB-ARBA"/>
</dbReference>
<dbReference type="PANTHER" id="PTHR23110:SF111">
    <property type="entry name" value="LONGITUDINALS LACKING PROTEIN, ISOFORMS F_I_K_T"/>
    <property type="match status" value="1"/>
</dbReference>
<evidence type="ECO:0000313" key="8">
    <source>
        <dbReference type="EMBL" id="KAI9561472.1"/>
    </source>
</evidence>
<dbReference type="PROSITE" id="PS50097">
    <property type="entry name" value="BTB"/>
    <property type="match status" value="1"/>
</dbReference>
<organism evidence="8 9">
    <name type="scientific">Daphnia sinensis</name>
    <dbReference type="NCBI Taxonomy" id="1820382"/>
    <lineage>
        <taxon>Eukaryota</taxon>
        <taxon>Metazoa</taxon>
        <taxon>Ecdysozoa</taxon>
        <taxon>Arthropoda</taxon>
        <taxon>Crustacea</taxon>
        <taxon>Branchiopoda</taxon>
        <taxon>Diplostraca</taxon>
        <taxon>Cladocera</taxon>
        <taxon>Anomopoda</taxon>
        <taxon>Daphniidae</taxon>
        <taxon>Daphnia</taxon>
        <taxon>Daphnia similis group</taxon>
    </lineage>
</organism>
<feature type="region of interest" description="Disordered" evidence="6">
    <location>
        <begin position="247"/>
        <end position="268"/>
    </location>
</feature>
<evidence type="ECO:0000313" key="9">
    <source>
        <dbReference type="Proteomes" id="UP000820818"/>
    </source>
</evidence>
<keyword evidence="4" id="KW-0539">Nucleus</keyword>
<keyword evidence="1" id="KW-0217">Developmental protein</keyword>
<accession>A0AAD5KYD3</accession>
<dbReference type="EMBL" id="WJBH02000003">
    <property type="protein sequence ID" value="KAI9561472.1"/>
    <property type="molecule type" value="Genomic_DNA"/>
</dbReference>
<keyword evidence="3" id="KW-0524">Neurogenesis</keyword>
<dbReference type="GO" id="GO:0016199">
    <property type="term" value="P:axon midline choice point recognition"/>
    <property type="evidence" value="ECO:0007669"/>
    <property type="project" value="UniProtKB-ARBA"/>
</dbReference>
<dbReference type="Gene3D" id="3.30.710.10">
    <property type="entry name" value="Potassium Channel Kv1.1, Chain A"/>
    <property type="match status" value="1"/>
</dbReference>
<dbReference type="GO" id="GO:0048813">
    <property type="term" value="P:dendrite morphogenesis"/>
    <property type="evidence" value="ECO:0007669"/>
    <property type="project" value="UniProtKB-ARBA"/>
</dbReference>